<dbReference type="EMBL" id="JAHLFQ010000114">
    <property type="protein sequence ID" value="MBU3804130.1"/>
    <property type="molecule type" value="Genomic_DNA"/>
</dbReference>
<name>A0A9E2KBN8_9FIRM</name>
<feature type="signal peptide" evidence="1">
    <location>
        <begin position="1"/>
        <end position="25"/>
    </location>
</feature>
<dbReference type="PANTHER" id="PTHR30024">
    <property type="entry name" value="ALIPHATIC SULFONATES-BINDING PROTEIN-RELATED"/>
    <property type="match status" value="1"/>
</dbReference>
<dbReference type="Pfam" id="PF09084">
    <property type="entry name" value="NMT1"/>
    <property type="match status" value="1"/>
</dbReference>
<evidence type="ECO:0000256" key="1">
    <source>
        <dbReference type="SAM" id="SignalP"/>
    </source>
</evidence>
<reference evidence="3" key="2">
    <citation type="submission" date="2021-04" db="EMBL/GenBank/DDBJ databases">
        <authorList>
            <person name="Gilroy R."/>
        </authorList>
    </citation>
    <scope>NUCLEOTIDE SEQUENCE</scope>
    <source>
        <strain evidence="3">B5-657</strain>
    </source>
</reference>
<sequence>MKKFFKQVALMAALTVMLVGCGNKASEQNPEITPETSATTEVKDLGTLRIGVMSAADSAPILLAQENGYFEELGLTVDLEIFTNGATKQSSIQAGELDGAMVSMIQFLNNKAAGLDAVMTTSTDGMFPIVLSPSFEEKQDVKVGLMEVSVVNYLADQYLTDYNVEKVFINEMPVRMQMLMAGELDMAVLPEPMASTAQLKGLEKRTYGNPDDFTPNAMIFTNEIISSNEAAVAAFHEAYNKAVEEIVANEEVAKDILIKKLELDEKVKDLMVLPTYHTTRIPTEDFVGDVRLWTETLQGKPLAVNYDELVTEAFVK</sequence>
<proteinExistence type="predicted"/>
<accession>A0A9E2KBN8</accession>
<reference evidence="3" key="1">
    <citation type="journal article" date="2021" name="PeerJ">
        <title>Extensive microbial diversity within the chicken gut microbiome revealed by metagenomics and culture.</title>
        <authorList>
            <person name="Gilroy R."/>
            <person name="Ravi A."/>
            <person name="Getino M."/>
            <person name="Pursley I."/>
            <person name="Horton D.L."/>
            <person name="Alikhan N.F."/>
            <person name="Baker D."/>
            <person name="Gharbi K."/>
            <person name="Hall N."/>
            <person name="Watson M."/>
            <person name="Adriaenssens E.M."/>
            <person name="Foster-Nyarko E."/>
            <person name="Jarju S."/>
            <person name="Secka A."/>
            <person name="Antonio M."/>
            <person name="Oren A."/>
            <person name="Chaudhuri R.R."/>
            <person name="La Ragione R."/>
            <person name="Hildebrand F."/>
            <person name="Pallen M.J."/>
        </authorList>
    </citation>
    <scope>NUCLEOTIDE SEQUENCE</scope>
    <source>
        <strain evidence="3">B5-657</strain>
    </source>
</reference>
<dbReference type="AlphaFoldDB" id="A0A9E2KBN8"/>
<comment type="caution">
    <text evidence="3">The sequence shown here is derived from an EMBL/GenBank/DDBJ whole genome shotgun (WGS) entry which is preliminary data.</text>
</comment>
<evidence type="ECO:0000313" key="3">
    <source>
        <dbReference type="EMBL" id="MBU3804130.1"/>
    </source>
</evidence>
<protein>
    <submittedName>
        <fullName evidence="3">ABC transporter substrate-binding protein</fullName>
    </submittedName>
</protein>
<dbReference type="PROSITE" id="PS51257">
    <property type="entry name" value="PROKAR_LIPOPROTEIN"/>
    <property type="match status" value="1"/>
</dbReference>
<evidence type="ECO:0000259" key="2">
    <source>
        <dbReference type="Pfam" id="PF09084"/>
    </source>
</evidence>
<dbReference type="Gene3D" id="3.40.190.10">
    <property type="entry name" value="Periplasmic binding protein-like II"/>
    <property type="match status" value="2"/>
</dbReference>
<gene>
    <name evidence="3" type="ORF">H9872_05160</name>
</gene>
<organism evidence="3 4">
    <name type="scientific">Candidatus Cellulosilyticum pullistercoris</name>
    <dbReference type="NCBI Taxonomy" id="2838521"/>
    <lineage>
        <taxon>Bacteria</taxon>
        <taxon>Bacillati</taxon>
        <taxon>Bacillota</taxon>
        <taxon>Clostridia</taxon>
        <taxon>Lachnospirales</taxon>
        <taxon>Cellulosilyticaceae</taxon>
        <taxon>Cellulosilyticum</taxon>
    </lineage>
</organism>
<feature type="domain" description="SsuA/THI5-like" evidence="2">
    <location>
        <begin position="57"/>
        <end position="251"/>
    </location>
</feature>
<evidence type="ECO:0000313" key="4">
    <source>
        <dbReference type="Proteomes" id="UP000824229"/>
    </source>
</evidence>
<dbReference type="Proteomes" id="UP000824229">
    <property type="component" value="Unassembled WGS sequence"/>
</dbReference>
<dbReference type="InterPro" id="IPR015168">
    <property type="entry name" value="SsuA/THI5"/>
</dbReference>
<dbReference type="SUPFAM" id="SSF53850">
    <property type="entry name" value="Periplasmic binding protein-like II"/>
    <property type="match status" value="1"/>
</dbReference>
<keyword evidence="1" id="KW-0732">Signal</keyword>
<feature type="chain" id="PRO_5038483472" evidence="1">
    <location>
        <begin position="26"/>
        <end position="316"/>
    </location>
</feature>